<evidence type="ECO:0000256" key="1">
    <source>
        <dbReference type="ARBA" id="ARBA00023157"/>
    </source>
</evidence>
<dbReference type="SUPFAM" id="SSF57535">
    <property type="entry name" value="Complement control module/SCR domain"/>
    <property type="match status" value="1"/>
</dbReference>
<dbReference type="AlphaFoldDB" id="A0A3B5AFL2"/>
<evidence type="ECO:0008006" key="5">
    <source>
        <dbReference type="Google" id="ProtNLM"/>
    </source>
</evidence>
<proteinExistence type="predicted"/>
<feature type="chain" id="PRO_5017321608" description="Sushi domain-containing protein" evidence="3">
    <location>
        <begin position="17"/>
        <end position="227"/>
    </location>
</feature>
<protein>
    <recommendedName>
        <fullName evidence="5">Sushi domain-containing protein</fullName>
    </recommendedName>
</protein>
<accession>A0A3B5AFL2</accession>
<dbReference type="CDD" id="cd00033">
    <property type="entry name" value="CCP"/>
    <property type="match status" value="1"/>
</dbReference>
<feature type="transmembrane region" description="Helical" evidence="2">
    <location>
        <begin position="124"/>
        <end position="143"/>
    </location>
</feature>
<organism evidence="4">
    <name type="scientific">Stegastes partitus</name>
    <name type="common">bicolor damselfish</name>
    <dbReference type="NCBI Taxonomy" id="144197"/>
    <lineage>
        <taxon>Eukaryota</taxon>
        <taxon>Metazoa</taxon>
        <taxon>Chordata</taxon>
        <taxon>Craniata</taxon>
        <taxon>Vertebrata</taxon>
        <taxon>Euteleostomi</taxon>
        <taxon>Actinopterygii</taxon>
        <taxon>Neopterygii</taxon>
        <taxon>Teleostei</taxon>
        <taxon>Neoteleostei</taxon>
        <taxon>Acanthomorphata</taxon>
        <taxon>Ovalentaria</taxon>
        <taxon>Pomacentridae</taxon>
        <taxon>Stegastes</taxon>
    </lineage>
</organism>
<evidence type="ECO:0000313" key="4">
    <source>
        <dbReference type="Ensembl" id="ENSSPAP00000016669.1"/>
    </source>
</evidence>
<dbReference type="InterPro" id="IPR035976">
    <property type="entry name" value="Sushi/SCR/CCP_sf"/>
</dbReference>
<dbReference type="STRING" id="144197.ENSSPAP00000016669"/>
<keyword evidence="1" id="KW-1015">Disulfide bond</keyword>
<feature type="transmembrane region" description="Helical" evidence="2">
    <location>
        <begin position="180"/>
        <end position="197"/>
    </location>
</feature>
<dbReference type="Gene3D" id="2.10.70.10">
    <property type="entry name" value="Complement Module, domain 1"/>
    <property type="match status" value="1"/>
</dbReference>
<name>A0A3B5AFL2_9TELE</name>
<feature type="signal peptide" evidence="3">
    <location>
        <begin position="1"/>
        <end position="16"/>
    </location>
</feature>
<reference evidence="4" key="1">
    <citation type="submission" date="2023-09" db="UniProtKB">
        <authorList>
            <consortium name="Ensembl"/>
        </authorList>
    </citation>
    <scope>IDENTIFICATION</scope>
</reference>
<dbReference type="Ensembl" id="ENSSPAT00000016932.1">
    <property type="protein sequence ID" value="ENSSPAP00000016669.1"/>
    <property type="gene ID" value="ENSSPAG00000012571.1"/>
</dbReference>
<keyword evidence="2" id="KW-1133">Transmembrane helix</keyword>
<evidence type="ECO:0000256" key="2">
    <source>
        <dbReference type="SAM" id="Phobius"/>
    </source>
</evidence>
<evidence type="ECO:0000256" key="3">
    <source>
        <dbReference type="SAM" id="SignalP"/>
    </source>
</evidence>
<keyword evidence="3" id="KW-0732">Signal</keyword>
<dbReference type="InterPro" id="IPR000436">
    <property type="entry name" value="Sushi_SCR_CCP_dom"/>
</dbReference>
<keyword evidence="2" id="KW-0812">Transmembrane</keyword>
<keyword evidence="2" id="KW-0472">Membrane</keyword>
<sequence>MELWLVGFYLAQCVSADINESCWAVLLSPLFFAPTQHTHIQNAQCCAIIRPPRDGGIRYRGLTQEQILPVDYEIEYICRGNRVIVGPKVRKCLPNGTWTDMTQHSRCRKSCVVLLDLFLSVPHLPLLFLLSSTNLFFIITSVIRLKHDMKSQLLPHLRYKQQKVQRERCTKAMPPSELRALWVVFSLTVGSVLSVVYNPAPLWKHHSHRQKERGLSDTAHRPVQLYL</sequence>
<dbReference type="GeneTree" id="ENSGT00930000152259"/>